<accession>A0AAN8BWG9</accession>
<proteinExistence type="predicted"/>
<organism evidence="1 2">
    <name type="scientific">Champsocephalus esox</name>
    <name type="common">pike icefish</name>
    <dbReference type="NCBI Taxonomy" id="159716"/>
    <lineage>
        <taxon>Eukaryota</taxon>
        <taxon>Metazoa</taxon>
        <taxon>Chordata</taxon>
        <taxon>Craniata</taxon>
        <taxon>Vertebrata</taxon>
        <taxon>Euteleostomi</taxon>
        <taxon>Actinopterygii</taxon>
        <taxon>Neopterygii</taxon>
        <taxon>Teleostei</taxon>
        <taxon>Neoteleostei</taxon>
        <taxon>Acanthomorphata</taxon>
        <taxon>Eupercaria</taxon>
        <taxon>Perciformes</taxon>
        <taxon>Notothenioidei</taxon>
        <taxon>Channichthyidae</taxon>
        <taxon>Champsocephalus</taxon>
    </lineage>
</organism>
<evidence type="ECO:0000313" key="2">
    <source>
        <dbReference type="Proteomes" id="UP001335648"/>
    </source>
</evidence>
<gene>
    <name evidence="1" type="ORF">CesoFtcFv8_013065</name>
</gene>
<protein>
    <submittedName>
        <fullName evidence="1">Uncharacterized protein</fullName>
    </submittedName>
</protein>
<comment type="caution">
    <text evidence="1">The sequence shown here is derived from an EMBL/GenBank/DDBJ whole genome shotgun (WGS) entry which is preliminary data.</text>
</comment>
<name>A0AAN8BWG9_9TELE</name>
<dbReference type="Proteomes" id="UP001335648">
    <property type="component" value="Unassembled WGS sequence"/>
</dbReference>
<evidence type="ECO:0000313" key="1">
    <source>
        <dbReference type="EMBL" id="KAK5892712.1"/>
    </source>
</evidence>
<keyword evidence="2" id="KW-1185">Reference proteome</keyword>
<reference evidence="1 2" key="1">
    <citation type="journal article" date="2023" name="Mol. Biol. Evol.">
        <title>Genomics of Secondarily Temperate Adaptation in the Only Non-Antarctic Icefish.</title>
        <authorList>
            <person name="Rivera-Colon A.G."/>
            <person name="Rayamajhi N."/>
            <person name="Minhas B.F."/>
            <person name="Madrigal G."/>
            <person name="Bilyk K.T."/>
            <person name="Yoon V."/>
            <person name="Hune M."/>
            <person name="Gregory S."/>
            <person name="Cheng C.H.C."/>
            <person name="Catchen J.M."/>
        </authorList>
    </citation>
    <scope>NUCLEOTIDE SEQUENCE [LARGE SCALE GENOMIC DNA]</scope>
    <source>
        <strain evidence="1">JC2023a</strain>
    </source>
</reference>
<dbReference type="AlphaFoldDB" id="A0AAN8BWG9"/>
<dbReference type="EMBL" id="JAULUE010002055">
    <property type="protein sequence ID" value="KAK5892712.1"/>
    <property type="molecule type" value="Genomic_DNA"/>
</dbReference>
<sequence length="91" mass="10157">MSISTKLFGQKVPGLKMLEEGEGTTNREVKLNGLSTPRGSVQNAGVQTFPKEGGGAARHHLRQSLPYQTREKNARIRHCRCMRPEIGRKNK</sequence>